<keyword evidence="8 14" id="KW-0963">Cytoplasm</keyword>
<evidence type="ECO:0000256" key="6">
    <source>
        <dbReference type="ARBA" id="ARBA00012180"/>
    </source>
</evidence>
<dbReference type="EC" id="3.1.26.4" evidence="6 14"/>
<dbReference type="GO" id="GO:0030145">
    <property type="term" value="F:manganese ion binding"/>
    <property type="evidence" value="ECO:0007669"/>
    <property type="project" value="UniProtKB-UniRule"/>
</dbReference>
<evidence type="ECO:0000256" key="10">
    <source>
        <dbReference type="ARBA" id="ARBA00022723"/>
    </source>
</evidence>
<comment type="cofactor">
    <cofactor evidence="14 15">
        <name>Mn(2+)</name>
        <dbReference type="ChEBI" id="CHEBI:29035"/>
    </cofactor>
    <cofactor evidence="14 15">
        <name>Mg(2+)</name>
        <dbReference type="ChEBI" id="CHEBI:18420"/>
    </cofactor>
    <text evidence="14 15">Manganese or magnesium. Binds 1 divalent metal ion per monomer in the absence of substrate. May bind a second metal ion after substrate binding.</text>
</comment>
<dbReference type="CDD" id="cd07182">
    <property type="entry name" value="RNase_HII_bacteria_HII_like"/>
    <property type="match status" value="1"/>
</dbReference>
<evidence type="ECO:0000256" key="5">
    <source>
        <dbReference type="ARBA" id="ARBA00007383"/>
    </source>
</evidence>
<proteinExistence type="inferred from homology"/>
<organism evidence="18 19">
    <name type="scientific">Acidilutibacter cellobiosedens</name>
    <dbReference type="NCBI Taxonomy" id="2507161"/>
    <lineage>
        <taxon>Bacteria</taxon>
        <taxon>Bacillati</taxon>
        <taxon>Bacillota</taxon>
        <taxon>Tissierellia</taxon>
        <taxon>Tissierellales</taxon>
        <taxon>Acidilutibacteraceae</taxon>
        <taxon>Acidilutibacter</taxon>
    </lineage>
</organism>
<dbReference type="InterPro" id="IPR001352">
    <property type="entry name" value="RNase_HII/HIII"/>
</dbReference>
<dbReference type="SUPFAM" id="SSF53098">
    <property type="entry name" value="Ribonuclease H-like"/>
    <property type="match status" value="1"/>
</dbReference>
<reference evidence="19" key="1">
    <citation type="submission" date="2019-01" db="EMBL/GenBank/DDBJ databases">
        <title>Draft genomes of a novel of Sporanaerobacter strains.</title>
        <authorList>
            <person name="Ma S."/>
        </authorList>
    </citation>
    <scope>NUCLEOTIDE SEQUENCE [LARGE SCALE GENOMIC DNA]</scope>
    <source>
        <strain evidence="19">NJN-17</strain>
    </source>
</reference>
<dbReference type="GO" id="GO:0003723">
    <property type="term" value="F:RNA binding"/>
    <property type="evidence" value="ECO:0007669"/>
    <property type="project" value="UniProtKB-UniRule"/>
</dbReference>
<name>A0A410QC87_9FIRM</name>
<evidence type="ECO:0000256" key="9">
    <source>
        <dbReference type="ARBA" id="ARBA00022722"/>
    </source>
</evidence>
<evidence type="ECO:0000256" key="16">
    <source>
        <dbReference type="RuleBase" id="RU003515"/>
    </source>
</evidence>
<evidence type="ECO:0000256" key="3">
    <source>
        <dbReference type="ARBA" id="ARBA00004065"/>
    </source>
</evidence>
<protein>
    <recommendedName>
        <fullName evidence="7 14">Ribonuclease HII</fullName>
        <shortName evidence="14">RNase HII</shortName>
        <ecNumber evidence="6 14">3.1.26.4</ecNumber>
    </recommendedName>
</protein>
<keyword evidence="13 14" id="KW-0464">Manganese</keyword>
<dbReference type="GO" id="GO:0006298">
    <property type="term" value="P:mismatch repair"/>
    <property type="evidence" value="ECO:0007669"/>
    <property type="project" value="TreeGrafter"/>
</dbReference>
<dbReference type="KEGG" id="spoa:EQM13_08345"/>
<dbReference type="InterPro" id="IPR036397">
    <property type="entry name" value="RNaseH_sf"/>
</dbReference>
<evidence type="ECO:0000256" key="14">
    <source>
        <dbReference type="HAMAP-Rule" id="MF_00052"/>
    </source>
</evidence>
<dbReference type="InterPro" id="IPR012337">
    <property type="entry name" value="RNaseH-like_sf"/>
</dbReference>
<evidence type="ECO:0000256" key="8">
    <source>
        <dbReference type="ARBA" id="ARBA00022490"/>
    </source>
</evidence>
<feature type="domain" description="RNase H type-2" evidence="17">
    <location>
        <begin position="14"/>
        <end position="202"/>
    </location>
</feature>
<evidence type="ECO:0000256" key="1">
    <source>
        <dbReference type="ARBA" id="ARBA00000077"/>
    </source>
</evidence>
<dbReference type="PANTHER" id="PTHR10954">
    <property type="entry name" value="RIBONUCLEASE H2 SUBUNIT A"/>
    <property type="match status" value="1"/>
</dbReference>
<evidence type="ECO:0000256" key="11">
    <source>
        <dbReference type="ARBA" id="ARBA00022759"/>
    </source>
</evidence>
<evidence type="ECO:0000256" key="7">
    <source>
        <dbReference type="ARBA" id="ARBA00019179"/>
    </source>
</evidence>
<evidence type="ECO:0000313" key="19">
    <source>
        <dbReference type="Proteomes" id="UP000287969"/>
    </source>
</evidence>
<dbReference type="PANTHER" id="PTHR10954:SF18">
    <property type="entry name" value="RIBONUCLEASE HII"/>
    <property type="match status" value="1"/>
</dbReference>
<dbReference type="PROSITE" id="PS51975">
    <property type="entry name" value="RNASE_H_2"/>
    <property type="match status" value="1"/>
</dbReference>
<sequence length="202" mass="22573">MIPFEEELTNKGFKNIACIDEVGRGCLAGDVIACAIIMPKEGPLIEGIRDSKKLSAKKREELYPKILDRAVAVGIGRADCHVIDEINIKQATRLAMKQAVLNLKGKDDRTVIPDYILIDAENIDLPIDQKGIIKGDDKCYGIACASIVAKVYRDMECLKWDKEYKGYNIAQNKGYGTKEHREAIKKIGPSPIHRMTFLKNII</sequence>
<evidence type="ECO:0000256" key="2">
    <source>
        <dbReference type="ARBA" id="ARBA00001946"/>
    </source>
</evidence>
<keyword evidence="12 14" id="KW-0378">Hydrolase</keyword>
<dbReference type="GO" id="GO:0005737">
    <property type="term" value="C:cytoplasm"/>
    <property type="evidence" value="ECO:0007669"/>
    <property type="project" value="UniProtKB-SubCell"/>
</dbReference>
<dbReference type="OrthoDB" id="9803420at2"/>
<feature type="binding site" evidence="14 15">
    <location>
        <position position="21"/>
    </location>
    <ligand>
        <name>a divalent metal cation</name>
        <dbReference type="ChEBI" id="CHEBI:60240"/>
    </ligand>
</feature>
<dbReference type="InterPro" id="IPR022898">
    <property type="entry name" value="RNase_HII"/>
</dbReference>
<comment type="subcellular location">
    <subcellularLocation>
        <location evidence="4 14">Cytoplasm</location>
    </subcellularLocation>
</comment>
<evidence type="ECO:0000256" key="15">
    <source>
        <dbReference type="PROSITE-ProRule" id="PRU01319"/>
    </source>
</evidence>
<gene>
    <name evidence="14" type="primary">rnhB</name>
    <name evidence="18" type="ORF">EQM13_08345</name>
</gene>
<accession>A0A410QC87</accession>
<dbReference type="EMBL" id="CP035282">
    <property type="protein sequence ID" value="QAT61590.1"/>
    <property type="molecule type" value="Genomic_DNA"/>
</dbReference>
<keyword evidence="19" id="KW-1185">Reference proteome</keyword>
<keyword evidence="10 14" id="KW-0479">Metal-binding</keyword>
<dbReference type="Pfam" id="PF01351">
    <property type="entry name" value="RNase_HII"/>
    <property type="match status" value="1"/>
</dbReference>
<evidence type="ECO:0000256" key="4">
    <source>
        <dbReference type="ARBA" id="ARBA00004496"/>
    </source>
</evidence>
<evidence type="ECO:0000259" key="17">
    <source>
        <dbReference type="PROSITE" id="PS51975"/>
    </source>
</evidence>
<keyword evidence="11 14" id="KW-0255">Endonuclease</keyword>
<dbReference type="GO" id="GO:0032299">
    <property type="term" value="C:ribonuclease H2 complex"/>
    <property type="evidence" value="ECO:0007669"/>
    <property type="project" value="TreeGrafter"/>
</dbReference>
<comment type="catalytic activity">
    <reaction evidence="1 14 15 16">
        <text>Endonucleolytic cleavage to 5'-phosphomonoester.</text>
        <dbReference type="EC" id="3.1.26.4"/>
    </reaction>
</comment>
<evidence type="ECO:0000256" key="13">
    <source>
        <dbReference type="ARBA" id="ARBA00023211"/>
    </source>
</evidence>
<comment type="function">
    <text evidence="3 14 16">Endonuclease that specifically degrades the RNA of RNA-DNA hybrids.</text>
</comment>
<dbReference type="HAMAP" id="MF_00052_B">
    <property type="entry name" value="RNase_HII_B"/>
    <property type="match status" value="1"/>
</dbReference>
<dbReference type="InterPro" id="IPR024567">
    <property type="entry name" value="RNase_HII/HIII_dom"/>
</dbReference>
<dbReference type="RefSeq" id="WP_114217816.1">
    <property type="nucleotide sequence ID" value="NZ_CP035282.1"/>
</dbReference>
<dbReference type="NCBIfam" id="NF000595">
    <property type="entry name" value="PRK00015.1-3"/>
    <property type="match status" value="1"/>
</dbReference>
<feature type="binding site" evidence="14 15">
    <location>
        <position position="119"/>
    </location>
    <ligand>
        <name>a divalent metal cation</name>
        <dbReference type="ChEBI" id="CHEBI:60240"/>
    </ligand>
</feature>
<comment type="similarity">
    <text evidence="5 14 16">Belongs to the RNase HII family.</text>
</comment>
<dbReference type="GO" id="GO:0043137">
    <property type="term" value="P:DNA replication, removal of RNA primer"/>
    <property type="evidence" value="ECO:0007669"/>
    <property type="project" value="TreeGrafter"/>
</dbReference>
<dbReference type="Proteomes" id="UP000287969">
    <property type="component" value="Chromosome"/>
</dbReference>
<dbReference type="NCBIfam" id="NF000594">
    <property type="entry name" value="PRK00015.1-1"/>
    <property type="match status" value="1"/>
</dbReference>
<comment type="cofactor">
    <cofactor evidence="2">
        <name>Mg(2+)</name>
        <dbReference type="ChEBI" id="CHEBI:18420"/>
    </cofactor>
</comment>
<dbReference type="AlphaFoldDB" id="A0A410QC87"/>
<evidence type="ECO:0000256" key="12">
    <source>
        <dbReference type="ARBA" id="ARBA00022801"/>
    </source>
</evidence>
<dbReference type="GO" id="GO:0004523">
    <property type="term" value="F:RNA-DNA hybrid ribonuclease activity"/>
    <property type="evidence" value="ECO:0007669"/>
    <property type="project" value="UniProtKB-UniRule"/>
</dbReference>
<dbReference type="Gene3D" id="3.30.420.10">
    <property type="entry name" value="Ribonuclease H-like superfamily/Ribonuclease H"/>
    <property type="match status" value="1"/>
</dbReference>
<keyword evidence="9 14" id="KW-0540">Nuclease</keyword>
<feature type="binding site" evidence="14 15">
    <location>
        <position position="20"/>
    </location>
    <ligand>
        <name>a divalent metal cation</name>
        <dbReference type="ChEBI" id="CHEBI:60240"/>
    </ligand>
</feature>
<evidence type="ECO:0000313" key="18">
    <source>
        <dbReference type="EMBL" id="QAT61590.1"/>
    </source>
</evidence>